<dbReference type="EMBL" id="ASPP01025312">
    <property type="protein sequence ID" value="ETO08154.1"/>
    <property type="molecule type" value="Genomic_DNA"/>
</dbReference>
<dbReference type="Proteomes" id="UP000023152">
    <property type="component" value="Unassembled WGS sequence"/>
</dbReference>
<proteinExistence type="predicted"/>
<evidence type="ECO:0000313" key="2">
    <source>
        <dbReference type="Proteomes" id="UP000023152"/>
    </source>
</evidence>
<gene>
    <name evidence="1" type="ORF">RFI_29234</name>
</gene>
<comment type="caution">
    <text evidence="1">The sequence shown here is derived from an EMBL/GenBank/DDBJ whole genome shotgun (WGS) entry which is preliminary data.</text>
</comment>
<protein>
    <submittedName>
        <fullName evidence="1">Uncharacterized protein</fullName>
    </submittedName>
</protein>
<dbReference type="AlphaFoldDB" id="X6M2M3"/>
<sequence length="116" mass="14150">MNSLYFDTNMFHCQVLPSFSCFLNYKLLDIHLKGHYFLFMHVTLIDVNAYIYKEILQKNSLNKCYQSIEFHSKFSRPEPNRKYVVDSENENIQKWIILIEEELWKQFELECKKNNK</sequence>
<accession>X6M2M3</accession>
<keyword evidence="2" id="KW-1185">Reference proteome</keyword>
<evidence type="ECO:0000313" key="1">
    <source>
        <dbReference type="EMBL" id="ETO08154.1"/>
    </source>
</evidence>
<name>X6M2M3_RETFI</name>
<reference evidence="1 2" key="1">
    <citation type="journal article" date="2013" name="Curr. Biol.">
        <title>The Genome of the Foraminiferan Reticulomyxa filosa.</title>
        <authorList>
            <person name="Glockner G."/>
            <person name="Hulsmann N."/>
            <person name="Schleicher M."/>
            <person name="Noegel A.A."/>
            <person name="Eichinger L."/>
            <person name="Gallinger C."/>
            <person name="Pawlowski J."/>
            <person name="Sierra R."/>
            <person name="Euteneuer U."/>
            <person name="Pillet L."/>
            <person name="Moustafa A."/>
            <person name="Platzer M."/>
            <person name="Groth M."/>
            <person name="Szafranski K."/>
            <person name="Schliwa M."/>
        </authorList>
    </citation>
    <scope>NUCLEOTIDE SEQUENCE [LARGE SCALE GENOMIC DNA]</scope>
</reference>
<organism evidence="1 2">
    <name type="scientific">Reticulomyxa filosa</name>
    <dbReference type="NCBI Taxonomy" id="46433"/>
    <lineage>
        <taxon>Eukaryota</taxon>
        <taxon>Sar</taxon>
        <taxon>Rhizaria</taxon>
        <taxon>Retaria</taxon>
        <taxon>Foraminifera</taxon>
        <taxon>Monothalamids</taxon>
        <taxon>Reticulomyxidae</taxon>
        <taxon>Reticulomyxa</taxon>
    </lineage>
</organism>